<proteinExistence type="predicted"/>
<protein>
    <submittedName>
        <fullName evidence="1">Uncharacterized protein</fullName>
    </submittedName>
</protein>
<dbReference type="Proteomes" id="UP001341840">
    <property type="component" value="Unassembled WGS sequence"/>
</dbReference>
<reference evidence="1 2" key="1">
    <citation type="journal article" date="2023" name="Plants (Basel)">
        <title>Bridging the Gap: Combining Genomics and Transcriptomics Approaches to Understand Stylosanthes scabra, an Orphan Legume from the Brazilian Caatinga.</title>
        <authorList>
            <person name="Ferreira-Neto J.R.C."/>
            <person name="da Silva M.D."/>
            <person name="Binneck E."/>
            <person name="de Melo N.F."/>
            <person name="da Silva R.H."/>
            <person name="de Melo A.L.T.M."/>
            <person name="Pandolfi V."/>
            <person name="Bustamante F.O."/>
            <person name="Brasileiro-Vidal A.C."/>
            <person name="Benko-Iseppon A.M."/>
        </authorList>
    </citation>
    <scope>NUCLEOTIDE SEQUENCE [LARGE SCALE GENOMIC DNA]</scope>
    <source>
        <tissue evidence="1">Leaves</tissue>
    </source>
</reference>
<evidence type="ECO:0000313" key="2">
    <source>
        <dbReference type="Proteomes" id="UP001341840"/>
    </source>
</evidence>
<organism evidence="1 2">
    <name type="scientific">Stylosanthes scabra</name>
    <dbReference type="NCBI Taxonomy" id="79078"/>
    <lineage>
        <taxon>Eukaryota</taxon>
        <taxon>Viridiplantae</taxon>
        <taxon>Streptophyta</taxon>
        <taxon>Embryophyta</taxon>
        <taxon>Tracheophyta</taxon>
        <taxon>Spermatophyta</taxon>
        <taxon>Magnoliopsida</taxon>
        <taxon>eudicotyledons</taxon>
        <taxon>Gunneridae</taxon>
        <taxon>Pentapetalae</taxon>
        <taxon>rosids</taxon>
        <taxon>fabids</taxon>
        <taxon>Fabales</taxon>
        <taxon>Fabaceae</taxon>
        <taxon>Papilionoideae</taxon>
        <taxon>50 kb inversion clade</taxon>
        <taxon>dalbergioids sensu lato</taxon>
        <taxon>Dalbergieae</taxon>
        <taxon>Pterocarpus clade</taxon>
        <taxon>Stylosanthes</taxon>
    </lineage>
</organism>
<comment type="caution">
    <text evidence="1">The sequence shown here is derived from an EMBL/GenBank/DDBJ whole genome shotgun (WGS) entry which is preliminary data.</text>
</comment>
<keyword evidence="2" id="KW-1185">Reference proteome</keyword>
<name>A0ABU6T5R4_9FABA</name>
<gene>
    <name evidence="1" type="ORF">PIB30_004791</name>
</gene>
<evidence type="ECO:0000313" key="1">
    <source>
        <dbReference type="EMBL" id="MED6143288.1"/>
    </source>
</evidence>
<sequence>MDATNGNARILNLAFLLPRQNAPPFFNGECSSLKTLTWKRLNAANRNAPRDNRKGASFQRHGIALMLKVSRPMLALFTEEKEFDCPFPDEKLSIESVMLKSDYECS</sequence>
<accession>A0ABU6T5R4</accession>
<dbReference type="EMBL" id="JASCZI010090630">
    <property type="protein sequence ID" value="MED6143288.1"/>
    <property type="molecule type" value="Genomic_DNA"/>
</dbReference>